<organism evidence="2 3">
    <name type="scientific">Staphylotrichum tortipilum</name>
    <dbReference type="NCBI Taxonomy" id="2831512"/>
    <lineage>
        <taxon>Eukaryota</taxon>
        <taxon>Fungi</taxon>
        <taxon>Dikarya</taxon>
        <taxon>Ascomycota</taxon>
        <taxon>Pezizomycotina</taxon>
        <taxon>Sordariomycetes</taxon>
        <taxon>Sordariomycetidae</taxon>
        <taxon>Sordariales</taxon>
        <taxon>Chaetomiaceae</taxon>
        <taxon>Staphylotrichum</taxon>
    </lineage>
</organism>
<evidence type="ECO:0000313" key="2">
    <source>
        <dbReference type="EMBL" id="KAK3897033.1"/>
    </source>
</evidence>
<feature type="domain" description="Oxidoreductase acuF-like C2H2 type zinc-finger" evidence="1">
    <location>
        <begin position="28"/>
        <end position="56"/>
    </location>
</feature>
<dbReference type="PANTHER" id="PTHR35391">
    <property type="entry name" value="C2H2-TYPE DOMAIN-CONTAINING PROTEIN-RELATED"/>
    <property type="match status" value="1"/>
</dbReference>
<sequence length="213" mass="23766">MGQSGRRVRKGVALSSALPSLWDLALPGQPFKCPICLTMQRFPNDRSWRSHAFDDLKAYRCTNPDTGCRERLFGQPDAWFKHELKEHRALSHCLLCGLGPLSRPALHQHLSTSHHEFNSDGFMMLEEGGRNVTKTLSAGDCPFCSSWEGQVRRAGTTPILVNVTVMVDVEQFKNHVAAHQEELAVLALLGLPSRTKLSIWVSQEDPSPQLLPT</sequence>
<reference evidence="2" key="1">
    <citation type="journal article" date="2023" name="Mol. Phylogenet. Evol.">
        <title>Genome-scale phylogeny and comparative genomics of the fungal order Sordariales.</title>
        <authorList>
            <person name="Hensen N."/>
            <person name="Bonometti L."/>
            <person name="Westerberg I."/>
            <person name="Brannstrom I.O."/>
            <person name="Guillou S."/>
            <person name="Cros-Aarteil S."/>
            <person name="Calhoun S."/>
            <person name="Haridas S."/>
            <person name="Kuo A."/>
            <person name="Mondo S."/>
            <person name="Pangilinan J."/>
            <person name="Riley R."/>
            <person name="LaButti K."/>
            <person name="Andreopoulos B."/>
            <person name="Lipzen A."/>
            <person name="Chen C."/>
            <person name="Yan M."/>
            <person name="Daum C."/>
            <person name="Ng V."/>
            <person name="Clum A."/>
            <person name="Steindorff A."/>
            <person name="Ohm R.A."/>
            <person name="Martin F."/>
            <person name="Silar P."/>
            <person name="Natvig D.O."/>
            <person name="Lalanne C."/>
            <person name="Gautier V."/>
            <person name="Ament-Velasquez S.L."/>
            <person name="Kruys A."/>
            <person name="Hutchinson M.I."/>
            <person name="Powell A.J."/>
            <person name="Barry K."/>
            <person name="Miller A.N."/>
            <person name="Grigoriev I.V."/>
            <person name="Debuchy R."/>
            <person name="Gladieux P."/>
            <person name="Hiltunen Thoren M."/>
            <person name="Johannesson H."/>
        </authorList>
    </citation>
    <scope>NUCLEOTIDE SEQUENCE</scope>
    <source>
        <strain evidence="2">CBS 103.79</strain>
    </source>
</reference>
<comment type="caution">
    <text evidence="2">The sequence shown here is derived from an EMBL/GenBank/DDBJ whole genome shotgun (WGS) entry which is preliminary data.</text>
</comment>
<dbReference type="InterPro" id="IPR058925">
    <property type="entry name" value="zf-C2H2_AcuF"/>
</dbReference>
<reference evidence="2" key="2">
    <citation type="submission" date="2023-05" db="EMBL/GenBank/DDBJ databases">
        <authorList>
            <consortium name="Lawrence Berkeley National Laboratory"/>
            <person name="Steindorff A."/>
            <person name="Hensen N."/>
            <person name="Bonometti L."/>
            <person name="Westerberg I."/>
            <person name="Brannstrom I.O."/>
            <person name="Guillou S."/>
            <person name="Cros-Aarteil S."/>
            <person name="Calhoun S."/>
            <person name="Haridas S."/>
            <person name="Kuo A."/>
            <person name="Mondo S."/>
            <person name="Pangilinan J."/>
            <person name="Riley R."/>
            <person name="Labutti K."/>
            <person name="Andreopoulos B."/>
            <person name="Lipzen A."/>
            <person name="Chen C."/>
            <person name="Yanf M."/>
            <person name="Daum C."/>
            <person name="Ng V."/>
            <person name="Clum A."/>
            <person name="Ohm R."/>
            <person name="Martin F."/>
            <person name="Silar P."/>
            <person name="Natvig D."/>
            <person name="Lalanne C."/>
            <person name="Gautier V."/>
            <person name="Ament-Velasquez S.L."/>
            <person name="Kruys A."/>
            <person name="Hutchinson M.I."/>
            <person name="Powell A.J."/>
            <person name="Barry K."/>
            <person name="Miller A.N."/>
            <person name="Grigoriev I.V."/>
            <person name="Debuchy R."/>
            <person name="Gladieux P."/>
            <person name="Thoren M.H."/>
            <person name="Johannesson H."/>
        </authorList>
    </citation>
    <scope>NUCLEOTIDE SEQUENCE</scope>
    <source>
        <strain evidence="2">CBS 103.79</strain>
    </source>
</reference>
<dbReference type="PANTHER" id="PTHR35391:SF7">
    <property type="entry name" value="C2H2-TYPE DOMAIN-CONTAINING PROTEIN"/>
    <property type="match status" value="1"/>
</dbReference>
<dbReference type="Proteomes" id="UP001303889">
    <property type="component" value="Unassembled WGS sequence"/>
</dbReference>
<evidence type="ECO:0000259" key="1">
    <source>
        <dbReference type="Pfam" id="PF26082"/>
    </source>
</evidence>
<dbReference type="EMBL" id="MU856297">
    <property type="protein sequence ID" value="KAK3897033.1"/>
    <property type="molecule type" value="Genomic_DNA"/>
</dbReference>
<protein>
    <recommendedName>
        <fullName evidence="1">Oxidoreductase acuF-like C2H2 type zinc-finger domain-containing protein</fullName>
    </recommendedName>
</protein>
<gene>
    <name evidence="2" type="ORF">C8A05DRAFT_20121</name>
</gene>
<name>A0AAN6RNX3_9PEZI</name>
<dbReference type="AlphaFoldDB" id="A0AAN6RNX3"/>
<evidence type="ECO:0000313" key="3">
    <source>
        <dbReference type="Proteomes" id="UP001303889"/>
    </source>
</evidence>
<keyword evidence="3" id="KW-1185">Reference proteome</keyword>
<dbReference type="Pfam" id="PF26082">
    <property type="entry name" value="zf-C2H2_AcuF"/>
    <property type="match status" value="1"/>
</dbReference>
<proteinExistence type="predicted"/>
<accession>A0AAN6RNX3</accession>